<dbReference type="InterPro" id="IPR036388">
    <property type="entry name" value="WH-like_DNA-bd_sf"/>
</dbReference>
<dbReference type="eggNOG" id="COG4310">
    <property type="taxonomic scope" value="Bacteria"/>
</dbReference>
<dbReference type="KEGG" id="rgi:RGI145_01325"/>
<feature type="domain" description="DUF4910" evidence="4">
    <location>
        <begin position="11"/>
        <end position="346"/>
    </location>
</feature>
<feature type="domain" description="DUF2172" evidence="2">
    <location>
        <begin position="59"/>
        <end position="149"/>
    </location>
</feature>
<sequence>MSGLGQELHGHVEALFPICRSITGEGLRQTLRYISDRIGLEIHEVPSGTPVLDWEVPEEWTVRGARIERLNGETVVDFRDNNLHLVQYSLPVDRVMPREELERHLHSLPDQPDLIPYRTGYYARSWGFCLSQNQRDAMRDEAYRVVVDTALAPGALSYGELFLPGESEEEFLFSIHCCHPSLANDNLASIAVAMALADSQKRRNGRKLGLRFVFLPGTIGAITWLARNRDTVGRIRHGLVLSCLGDAGGLTYKRSRRGDAPVDRYATHVLAEEGFAERVLPFIPYGYDERQYCSPGFNLPVGCLMRSPNGTFPEYHTSADNPALVKPESLEHSLMALERIVAMAEADYTPLNTQPYGEPQLGRRGLYKAIGGQHDQEDARARFDQMTVFWVLNLADGTHSLLDIAERAGKPFPAVAAAARALSEAGLLVPAEGRVIGQDRAG</sequence>
<dbReference type="InterPro" id="IPR032610">
    <property type="entry name" value="DUF2172"/>
</dbReference>
<evidence type="ECO:0000259" key="3">
    <source>
        <dbReference type="Pfam" id="PF16221"/>
    </source>
</evidence>
<dbReference type="SUPFAM" id="SSF53187">
    <property type="entry name" value="Zn-dependent exopeptidases"/>
    <property type="match status" value="1"/>
</dbReference>
<gene>
    <name evidence="5" type="ORF">RGI145_01325</name>
</gene>
<dbReference type="EMBL" id="CP015583">
    <property type="protein sequence ID" value="APT55953.1"/>
    <property type="molecule type" value="Genomic_DNA"/>
</dbReference>
<feature type="binding site" evidence="1">
    <location>
        <position position="179"/>
    </location>
    <ligand>
        <name>Zn(2+)</name>
        <dbReference type="ChEBI" id="CHEBI:29105"/>
    </ligand>
</feature>
<dbReference type="InterPro" id="IPR032589">
    <property type="entry name" value="DUF4910"/>
</dbReference>
<dbReference type="STRING" id="257708.RGI145_01325"/>
<dbReference type="InterPro" id="IPR012353">
    <property type="entry name" value="UCP015244"/>
</dbReference>
<dbReference type="Pfam" id="PF09940">
    <property type="entry name" value="DUF2172"/>
    <property type="match status" value="1"/>
</dbReference>
<name>A0A1L7AB32_9PROT</name>
<comment type="cofactor">
    <cofactor evidence="1">
        <name>Zn(2+)</name>
        <dbReference type="ChEBI" id="CHEBI:29105"/>
    </cofactor>
    <text evidence="1">Binds 1 zinc ion per subunit.</text>
</comment>
<feature type="domain" description="UCP01524 winged helix-turn-helix" evidence="3">
    <location>
        <begin position="350"/>
        <end position="429"/>
    </location>
</feature>
<evidence type="ECO:0000259" key="4">
    <source>
        <dbReference type="Pfam" id="PF16254"/>
    </source>
</evidence>
<organism evidence="5 6">
    <name type="scientific">Roseomonas gilardii</name>
    <dbReference type="NCBI Taxonomy" id="257708"/>
    <lineage>
        <taxon>Bacteria</taxon>
        <taxon>Pseudomonadati</taxon>
        <taxon>Pseudomonadota</taxon>
        <taxon>Alphaproteobacteria</taxon>
        <taxon>Acetobacterales</taxon>
        <taxon>Roseomonadaceae</taxon>
        <taxon>Roseomonas</taxon>
    </lineage>
</organism>
<evidence type="ECO:0000313" key="5">
    <source>
        <dbReference type="EMBL" id="APT55953.1"/>
    </source>
</evidence>
<reference evidence="5 6" key="1">
    <citation type="submission" date="2016-05" db="EMBL/GenBank/DDBJ databases">
        <title>Complete Genome and Methylome Analysis of Psychrotrophic Bacterial Isolates from Antarctic Lake Untersee.</title>
        <authorList>
            <person name="Fomenkov A."/>
            <person name="Akimov V.N."/>
            <person name="Vasilyeva L.V."/>
            <person name="Andersen D."/>
            <person name="Vincze T."/>
            <person name="Roberts R.J."/>
        </authorList>
    </citation>
    <scope>NUCLEOTIDE SEQUENCE [LARGE SCALE GENOMIC DNA]</scope>
    <source>
        <strain evidence="5 6">U14-5</strain>
    </source>
</reference>
<dbReference type="AlphaFoldDB" id="A0A1L7AB32"/>
<dbReference type="Pfam" id="PF16221">
    <property type="entry name" value="HTH_47"/>
    <property type="match status" value="1"/>
</dbReference>
<keyword evidence="1" id="KW-0479">Metal-binding</keyword>
<proteinExistence type="predicted"/>
<dbReference type="Gene3D" id="3.40.630.10">
    <property type="entry name" value="Zn peptidases"/>
    <property type="match status" value="1"/>
</dbReference>
<keyword evidence="1" id="KW-0862">Zinc</keyword>
<protein>
    <submittedName>
        <fullName evidence="5">Peptidase M28</fullName>
    </submittedName>
</protein>
<dbReference type="Pfam" id="PF16254">
    <property type="entry name" value="DUF4910"/>
    <property type="match status" value="1"/>
</dbReference>
<dbReference type="PIRSF" id="PIRSF015244">
    <property type="entry name" value="UCP015244"/>
    <property type="match status" value="1"/>
</dbReference>
<dbReference type="Proteomes" id="UP000185494">
    <property type="component" value="Chromosome 1"/>
</dbReference>
<accession>A0A1L7AB32</accession>
<feature type="binding site" evidence="1">
    <location>
        <position position="316"/>
    </location>
    <ligand>
        <name>Zn(2+)</name>
        <dbReference type="ChEBI" id="CHEBI:29105"/>
    </ligand>
</feature>
<feature type="binding site" evidence="1">
    <location>
        <position position="185"/>
    </location>
    <ligand>
        <name>Zn(2+)</name>
        <dbReference type="ChEBI" id="CHEBI:29105"/>
    </ligand>
</feature>
<evidence type="ECO:0000256" key="1">
    <source>
        <dbReference type="PIRSR" id="PIRSR015244-50"/>
    </source>
</evidence>
<dbReference type="Gene3D" id="3.50.30.90">
    <property type="match status" value="1"/>
</dbReference>
<dbReference type="Gene3D" id="1.10.10.10">
    <property type="entry name" value="Winged helix-like DNA-binding domain superfamily/Winged helix DNA-binding domain"/>
    <property type="match status" value="1"/>
</dbReference>
<dbReference type="InterPro" id="IPR032622">
    <property type="entry name" value="UCP01524_HTH"/>
</dbReference>
<evidence type="ECO:0000259" key="2">
    <source>
        <dbReference type="Pfam" id="PF09940"/>
    </source>
</evidence>
<evidence type="ECO:0000313" key="6">
    <source>
        <dbReference type="Proteomes" id="UP000185494"/>
    </source>
</evidence>
<dbReference type="GO" id="GO:0046872">
    <property type="term" value="F:metal ion binding"/>
    <property type="evidence" value="ECO:0007669"/>
    <property type="project" value="UniProtKB-KW"/>
</dbReference>
<dbReference type="RefSeq" id="WP_075796911.1">
    <property type="nucleotide sequence ID" value="NZ_CP015583.1"/>
</dbReference>